<feature type="transmembrane region" description="Helical" evidence="10">
    <location>
        <begin position="133"/>
        <end position="152"/>
    </location>
</feature>
<keyword evidence="5" id="KW-0408">Iron</keyword>
<keyword evidence="8 10" id="KW-0472">Membrane</keyword>
<dbReference type="GO" id="GO:0006882">
    <property type="term" value="P:intracellular zinc ion homeostasis"/>
    <property type="evidence" value="ECO:0007669"/>
    <property type="project" value="TreeGrafter"/>
</dbReference>
<dbReference type="InterPro" id="IPR058533">
    <property type="entry name" value="Cation_efflux_TM"/>
</dbReference>
<feature type="domain" description="Cation efflux protein transmembrane" evidence="11">
    <location>
        <begin position="1"/>
        <end position="184"/>
    </location>
</feature>
<dbReference type="KEGG" id="moz:MoryE10_27710"/>
<dbReference type="InterPro" id="IPR002524">
    <property type="entry name" value="Cation_efflux"/>
</dbReference>
<evidence type="ECO:0000256" key="7">
    <source>
        <dbReference type="ARBA" id="ARBA00022989"/>
    </source>
</evidence>
<dbReference type="PANTHER" id="PTHR43840">
    <property type="entry name" value="MITOCHONDRIAL METAL TRANSPORTER 1-RELATED"/>
    <property type="match status" value="1"/>
</dbReference>
<feature type="transmembrane region" description="Helical" evidence="10">
    <location>
        <begin position="158"/>
        <end position="177"/>
    </location>
</feature>
<evidence type="ECO:0000259" key="11">
    <source>
        <dbReference type="Pfam" id="PF01545"/>
    </source>
</evidence>
<evidence type="ECO:0000256" key="6">
    <source>
        <dbReference type="ARBA" id="ARBA00022692"/>
    </source>
</evidence>
<dbReference type="AlphaFoldDB" id="A0A8D5ANJ9"/>
<organism evidence="13 14">
    <name type="scientific">Methylogaea oryzae</name>
    <dbReference type="NCBI Taxonomy" id="1295382"/>
    <lineage>
        <taxon>Bacteria</taxon>
        <taxon>Pseudomonadati</taxon>
        <taxon>Pseudomonadota</taxon>
        <taxon>Gammaproteobacteria</taxon>
        <taxon>Methylococcales</taxon>
        <taxon>Methylococcaceae</taxon>
        <taxon>Methylogaea</taxon>
    </lineage>
</organism>
<feature type="transmembrane region" description="Helical" evidence="10">
    <location>
        <begin position="61"/>
        <end position="79"/>
    </location>
</feature>
<keyword evidence="6 10" id="KW-0812">Transmembrane</keyword>
<comment type="subcellular location">
    <subcellularLocation>
        <location evidence="1">Cell membrane</location>
        <topology evidence="1">Multi-pass membrane protein</topology>
    </subcellularLocation>
</comment>
<dbReference type="EMBL" id="AP019782">
    <property type="protein sequence ID" value="BBL72165.1"/>
    <property type="molecule type" value="Genomic_DNA"/>
</dbReference>
<sequence length="288" mass="30751">MALKAWAYWLTNSIGLLSDALESSVNLLAALIAVYALTVAAKPPDEKHHFGHGKAEYFSSAIEGLLVLIAAALIILSSLDHLQAPHPLQQLDWGLAVAAAASLINLLTARALKSAGRRFRSIALEADAAHLMSDVWTSVGVAAGLGLAWLTGEYILDPIIALLVATHIVWSGLTLIYRSVHGLLDAALPAEDNAGILRVLEKYRLSDGVDFHDLRTRQSGAHRFVSLHLLVPGDLSVKAAHDLADRIEADIQAALPGAAVSTHIEPLDDPASYHPSGPMPTEPTQRPR</sequence>
<evidence type="ECO:0000256" key="10">
    <source>
        <dbReference type="SAM" id="Phobius"/>
    </source>
</evidence>
<evidence type="ECO:0000256" key="3">
    <source>
        <dbReference type="ARBA" id="ARBA00022448"/>
    </source>
</evidence>
<dbReference type="GO" id="GO:0015341">
    <property type="term" value="F:zinc efflux antiporter activity"/>
    <property type="evidence" value="ECO:0007669"/>
    <property type="project" value="TreeGrafter"/>
</dbReference>
<feature type="region of interest" description="Disordered" evidence="9">
    <location>
        <begin position="265"/>
        <end position="288"/>
    </location>
</feature>
<dbReference type="GO" id="GO:0015086">
    <property type="term" value="F:cadmium ion transmembrane transporter activity"/>
    <property type="evidence" value="ECO:0007669"/>
    <property type="project" value="TreeGrafter"/>
</dbReference>
<evidence type="ECO:0000259" key="12">
    <source>
        <dbReference type="Pfam" id="PF16916"/>
    </source>
</evidence>
<dbReference type="FunFam" id="3.30.70.1350:FF:000002">
    <property type="entry name" value="Ferrous-iron efflux pump FieF"/>
    <property type="match status" value="1"/>
</dbReference>
<evidence type="ECO:0000256" key="9">
    <source>
        <dbReference type="SAM" id="MobiDB-lite"/>
    </source>
</evidence>
<feature type="transmembrane region" description="Helical" evidence="10">
    <location>
        <begin position="20"/>
        <end position="40"/>
    </location>
</feature>
<evidence type="ECO:0000256" key="2">
    <source>
        <dbReference type="ARBA" id="ARBA00010212"/>
    </source>
</evidence>
<dbReference type="GO" id="GO:0005886">
    <property type="term" value="C:plasma membrane"/>
    <property type="evidence" value="ECO:0007669"/>
    <property type="project" value="UniProtKB-SubCell"/>
</dbReference>
<keyword evidence="14" id="KW-1185">Reference proteome</keyword>
<keyword evidence="7 10" id="KW-1133">Transmembrane helix</keyword>
<dbReference type="NCBIfam" id="TIGR01297">
    <property type="entry name" value="CDF"/>
    <property type="match status" value="1"/>
</dbReference>
<evidence type="ECO:0000313" key="14">
    <source>
        <dbReference type="Proteomes" id="UP000824988"/>
    </source>
</evidence>
<feature type="domain" description="Cation efflux protein cytoplasmic" evidence="12">
    <location>
        <begin position="189"/>
        <end position="266"/>
    </location>
</feature>
<dbReference type="Pfam" id="PF16916">
    <property type="entry name" value="ZT_dimer"/>
    <property type="match status" value="1"/>
</dbReference>
<dbReference type="Proteomes" id="UP000824988">
    <property type="component" value="Chromosome"/>
</dbReference>
<dbReference type="InterPro" id="IPR050291">
    <property type="entry name" value="CDF_Transporter"/>
</dbReference>
<dbReference type="PANTHER" id="PTHR43840:SF15">
    <property type="entry name" value="MITOCHONDRIAL METAL TRANSPORTER 1-RELATED"/>
    <property type="match status" value="1"/>
</dbReference>
<keyword evidence="4" id="KW-1003">Cell membrane</keyword>
<evidence type="ECO:0000256" key="5">
    <source>
        <dbReference type="ARBA" id="ARBA00022496"/>
    </source>
</evidence>
<feature type="transmembrane region" description="Helical" evidence="10">
    <location>
        <begin position="91"/>
        <end position="112"/>
    </location>
</feature>
<keyword evidence="5" id="KW-0406">Ion transport</keyword>
<comment type="similarity">
    <text evidence="2">Belongs to the cation diffusion facilitator (CDF) transporter (TC 2.A.4) family. FieF subfamily.</text>
</comment>
<proteinExistence type="inferred from homology"/>
<keyword evidence="5" id="KW-0410">Iron transport</keyword>
<keyword evidence="3" id="KW-0813">Transport</keyword>
<dbReference type="Pfam" id="PF01545">
    <property type="entry name" value="Cation_efflux"/>
    <property type="match status" value="1"/>
</dbReference>
<dbReference type="GO" id="GO:0015093">
    <property type="term" value="F:ferrous iron transmembrane transporter activity"/>
    <property type="evidence" value="ECO:0007669"/>
    <property type="project" value="TreeGrafter"/>
</dbReference>
<gene>
    <name evidence="13" type="ORF">MoryE10_27710</name>
</gene>
<evidence type="ECO:0000256" key="8">
    <source>
        <dbReference type="ARBA" id="ARBA00023136"/>
    </source>
</evidence>
<accession>A0A8D5ANJ9</accession>
<dbReference type="InterPro" id="IPR027470">
    <property type="entry name" value="Cation_efflux_CTD"/>
</dbReference>
<protein>
    <submittedName>
        <fullName evidence="13">Transporter</fullName>
    </submittedName>
</protein>
<evidence type="ECO:0000256" key="4">
    <source>
        <dbReference type="ARBA" id="ARBA00022475"/>
    </source>
</evidence>
<reference evidence="13" key="1">
    <citation type="submission" date="2019-06" db="EMBL/GenBank/DDBJ databases">
        <title>Complete genome sequence of Methylogaea oryzae strain JCM16910.</title>
        <authorList>
            <person name="Asakawa S."/>
        </authorList>
    </citation>
    <scope>NUCLEOTIDE SEQUENCE</scope>
    <source>
        <strain evidence="13">E10</strain>
    </source>
</reference>
<name>A0A8D5ANJ9_9GAMM</name>
<evidence type="ECO:0000313" key="13">
    <source>
        <dbReference type="EMBL" id="BBL72165.1"/>
    </source>
</evidence>
<evidence type="ECO:0000256" key="1">
    <source>
        <dbReference type="ARBA" id="ARBA00004651"/>
    </source>
</evidence>